<comment type="caution">
    <text evidence="1">The sequence shown here is derived from an EMBL/GenBank/DDBJ whole genome shotgun (WGS) entry which is preliminary data.</text>
</comment>
<organism evidence="1 2">
    <name type="scientific">Sphaerodactylus townsendi</name>
    <dbReference type="NCBI Taxonomy" id="933632"/>
    <lineage>
        <taxon>Eukaryota</taxon>
        <taxon>Metazoa</taxon>
        <taxon>Chordata</taxon>
        <taxon>Craniata</taxon>
        <taxon>Vertebrata</taxon>
        <taxon>Euteleostomi</taxon>
        <taxon>Lepidosauria</taxon>
        <taxon>Squamata</taxon>
        <taxon>Bifurcata</taxon>
        <taxon>Gekkota</taxon>
        <taxon>Sphaerodactylidae</taxon>
        <taxon>Sphaerodactylus</taxon>
    </lineage>
</organism>
<reference evidence="1" key="1">
    <citation type="submission" date="2021-08" db="EMBL/GenBank/DDBJ databases">
        <title>The first chromosome-level gecko genome reveals the dynamic sex chromosomes of Neotropical dwarf geckos (Sphaerodactylidae: Sphaerodactylus).</title>
        <authorList>
            <person name="Pinto B.J."/>
            <person name="Keating S.E."/>
            <person name="Gamble T."/>
        </authorList>
    </citation>
    <scope>NUCLEOTIDE SEQUENCE</scope>
    <source>
        <strain evidence="1">TG3544</strain>
    </source>
</reference>
<sequence length="566" mass="62219">MAAQRNGGEFAGAAVLLMLVVTGLPLRSNAAGLLCGNQRPIPRVAGGVNAQSGEWTWQVSLQNRGEHICGGSVIGHRWILTAAHCFFETGYKIIPADWKVILGRVRLTGDPFRGEERDVAEIIIHENYTNYMKGYDIALVRLALPVWFGRDISPICLPRADHQFAFGTQCWVTGWGDIGMNTSLADPMHLQEMALDLLSRDTCNCIYNNLRDRKIVQPALPRMVCAVTPDRTKGPCKAGIMSFSMGCEQLYSPIILTETRAYAGWIQRHVLGASFANQAEPRPNTTDQYLCTGCGTLKRDAPGSGAEGLWPWYVSLEFNGQHVCGGTLISENWVVTAAQCFIGRQEPAAWKVLLGEKQVGLKRGWQARRTLNHIVLHGAYFNATEGHDIAVAQLDHPVEFNDRIRAICTPYETHKFPFGSTCWTRGRIVDETHAPGTLGGVEVTILGPRTCNCRYNVTSDPGHEIPITSEMLCATPFKRTMRCEESVGEPLICNEKGSWFLAGISSFGKGCGTVIRPGVYSAVAAHQQWIMETVWSAYYNKQVPPVPVATDDDSCPILKPAGAGNR</sequence>
<name>A0ACB8EWN7_9SAUR</name>
<proteinExistence type="predicted"/>
<gene>
    <name evidence="1" type="ORF">K3G42_012983</name>
</gene>
<dbReference type="Proteomes" id="UP000827872">
    <property type="component" value="Linkage Group LG15"/>
</dbReference>
<dbReference type="EMBL" id="CM037628">
    <property type="protein sequence ID" value="KAH7997051.1"/>
    <property type="molecule type" value="Genomic_DNA"/>
</dbReference>
<accession>A0ACB8EWN7</accession>
<keyword evidence="2" id="KW-1185">Reference proteome</keyword>
<protein>
    <submittedName>
        <fullName evidence="1">Uncharacterized protein</fullName>
    </submittedName>
</protein>
<evidence type="ECO:0000313" key="1">
    <source>
        <dbReference type="EMBL" id="KAH7997051.1"/>
    </source>
</evidence>
<evidence type="ECO:0000313" key="2">
    <source>
        <dbReference type="Proteomes" id="UP000827872"/>
    </source>
</evidence>